<evidence type="ECO:0000256" key="4">
    <source>
        <dbReference type="ARBA" id="ARBA00022768"/>
    </source>
</evidence>
<dbReference type="EMBL" id="FCNW02000028">
    <property type="protein sequence ID" value="SAL53311.1"/>
    <property type="molecule type" value="Genomic_DNA"/>
</dbReference>
<dbReference type="SUPFAM" id="SSF54713">
    <property type="entry name" value="Elongation factor Ts (EF-Ts), dimerisation domain"/>
    <property type="match status" value="2"/>
</dbReference>
<dbReference type="HAMAP" id="MF_00050">
    <property type="entry name" value="EF_Ts"/>
    <property type="match status" value="1"/>
</dbReference>
<dbReference type="AlphaFoldDB" id="A0A158IB06"/>
<accession>A0A158IB06</accession>
<gene>
    <name evidence="6" type="primary">tsf</name>
    <name evidence="10" type="ORF">AWB65_04450</name>
</gene>
<dbReference type="PROSITE" id="PS01127">
    <property type="entry name" value="EF_TS_2"/>
    <property type="match status" value="1"/>
</dbReference>
<evidence type="ECO:0000259" key="9">
    <source>
        <dbReference type="Pfam" id="PF00889"/>
    </source>
</evidence>
<evidence type="ECO:0000256" key="5">
    <source>
        <dbReference type="ARBA" id="ARBA00022917"/>
    </source>
</evidence>
<dbReference type="FunFam" id="1.10.286.20:FF:000001">
    <property type="entry name" value="Elongation factor Ts"/>
    <property type="match status" value="1"/>
</dbReference>
<organism evidence="10 11">
    <name type="scientific">Caballeronia humi</name>
    <dbReference type="NCBI Taxonomy" id="326474"/>
    <lineage>
        <taxon>Bacteria</taxon>
        <taxon>Pseudomonadati</taxon>
        <taxon>Pseudomonadota</taxon>
        <taxon>Betaproteobacteria</taxon>
        <taxon>Burkholderiales</taxon>
        <taxon>Burkholderiaceae</taxon>
        <taxon>Caballeronia</taxon>
    </lineage>
</organism>
<dbReference type="InterPro" id="IPR036402">
    <property type="entry name" value="EF-Ts_dimer_sf"/>
</dbReference>
<evidence type="ECO:0000256" key="2">
    <source>
        <dbReference type="ARBA" id="ARBA00016956"/>
    </source>
</evidence>
<dbReference type="Gene3D" id="1.10.286.20">
    <property type="match status" value="1"/>
</dbReference>
<sequence length="293" mass="31058">MAAITASMVAELRAKTDAPMMECKKALTEADGDLERAEELLRVKLGNKASKAASRVTAEGIVTSHIEGGVGALVELNCETDFVAKNDDFLAFGKTVAEIVAKTNPADVAALGARPLESSTVDAVRLALVGKIGENVSIRRFVRFESSNKLASYLHGTRIGVLVEFAGADEQVGKDVAMHIAAMKPVSLSSEEVPADLIAKERSIAEQKAAESGKPAEIVAKMVDGSVQKYLKEVSLLNQPFVKNDKQTIEQMLKAAGASVQKFALFVVGEGIEKRQDDFAAEVAAQVAAAKQS</sequence>
<keyword evidence="5 6" id="KW-0648">Protein biosynthesis</keyword>
<dbReference type="InterPro" id="IPR018101">
    <property type="entry name" value="Transl_elong_Ts_CS"/>
</dbReference>
<name>A0A158IB06_9BURK</name>
<keyword evidence="4 6" id="KW-0251">Elongation factor</keyword>
<dbReference type="RefSeq" id="WP_087669189.1">
    <property type="nucleotide sequence ID" value="NZ_FCNW02000028.1"/>
</dbReference>
<comment type="caution">
    <text evidence="10">The sequence shown here is derived from an EMBL/GenBank/DDBJ whole genome shotgun (WGS) entry which is preliminary data.</text>
</comment>
<evidence type="ECO:0000256" key="6">
    <source>
        <dbReference type="HAMAP-Rule" id="MF_00050"/>
    </source>
</evidence>
<dbReference type="Gene3D" id="1.10.8.10">
    <property type="entry name" value="DNA helicase RuvA subunit, C-terminal domain"/>
    <property type="match status" value="1"/>
</dbReference>
<dbReference type="CDD" id="cd14275">
    <property type="entry name" value="UBA_EF-Ts"/>
    <property type="match status" value="1"/>
</dbReference>
<dbReference type="FunFam" id="1.10.8.10:FF:000001">
    <property type="entry name" value="Elongation factor Ts"/>
    <property type="match status" value="1"/>
</dbReference>
<dbReference type="Pfam" id="PF00889">
    <property type="entry name" value="EF_TS"/>
    <property type="match status" value="1"/>
</dbReference>
<feature type="region of interest" description="Involved in Mg(2+) ion dislocation from EF-Tu" evidence="6">
    <location>
        <begin position="80"/>
        <end position="83"/>
    </location>
</feature>
<evidence type="ECO:0000256" key="1">
    <source>
        <dbReference type="ARBA" id="ARBA00005532"/>
    </source>
</evidence>
<feature type="domain" description="Translation elongation factor EFTs/EF1B dimerisation" evidence="9">
    <location>
        <begin position="71"/>
        <end position="270"/>
    </location>
</feature>
<dbReference type="GO" id="GO:0003746">
    <property type="term" value="F:translation elongation factor activity"/>
    <property type="evidence" value="ECO:0007669"/>
    <property type="project" value="UniProtKB-UniRule"/>
</dbReference>
<proteinExistence type="inferred from homology"/>
<dbReference type="GO" id="GO:0005737">
    <property type="term" value="C:cytoplasm"/>
    <property type="evidence" value="ECO:0007669"/>
    <property type="project" value="UniProtKB-SubCell"/>
</dbReference>
<comment type="similarity">
    <text evidence="1 6 7">Belongs to the EF-Ts family.</text>
</comment>
<dbReference type="OrthoDB" id="9808348at2"/>
<dbReference type="PANTHER" id="PTHR11741:SF0">
    <property type="entry name" value="ELONGATION FACTOR TS, MITOCHONDRIAL"/>
    <property type="match status" value="1"/>
</dbReference>
<dbReference type="PANTHER" id="PTHR11741">
    <property type="entry name" value="ELONGATION FACTOR TS"/>
    <property type="match status" value="1"/>
</dbReference>
<evidence type="ECO:0000313" key="11">
    <source>
        <dbReference type="Proteomes" id="UP000054977"/>
    </source>
</evidence>
<dbReference type="Proteomes" id="UP000054977">
    <property type="component" value="Unassembled WGS sequence"/>
</dbReference>
<comment type="function">
    <text evidence="6 7">Associates with the EF-Tu.GDP complex and induces the exchange of GDP to GTP. It remains bound to the aminoacyl-tRNA.EF-Tu.GTP complex up to the GTP hydrolysis stage on the ribosome.</text>
</comment>
<keyword evidence="11" id="KW-1185">Reference proteome</keyword>
<evidence type="ECO:0000313" key="10">
    <source>
        <dbReference type="EMBL" id="SAL53311.1"/>
    </source>
</evidence>
<evidence type="ECO:0000256" key="7">
    <source>
        <dbReference type="RuleBase" id="RU000642"/>
    </source>
</evidence>
<dbReference type="STRING" id="326474.AWB65_04450"/>
<dbReference type="NCBIfam" id="TIGR00116">
    <property type="entry name" value="tsf"/>
    <property type="match status" value="1"/>
</dbReference>
<evidence type="ECO:0000256" key="8">
    <source>
        <dbReference type="RuleBase" id="RU000643"/>
    </source>
</evidence>
<reference evidence="10" key="1">
    <citation type="submission" date="2016-01" db="EMBL/GenBank/DDBJ databases">
        <authorList>
            <person name="Peeters C."/>
        </authorList>
    </citation>
    <scope>NUCLEOTIDE SEQUENCE [LARGE SCALE GENOMIC DNA]</scope>
    <source>
        <strain evidence="10">LMG 22934</strain>
    </source>
</reference>
<dbReference type="Gene3D" id="3.30.479.20">
    <property type="entry name" value="Elongation factor Ts, dimerisation domain"/>
    <property type="match status" value="2"/>
</dbReference>
<keyword evidence="3 6" id="KW-0963">Cytoplasm</keyword>
<dbReference type="SUPFAM" id="SSF46934">
    <property type="entry name" value="UBA-like"/>
    <property type="match status" value="1"/>
</dbReference>
<dbReference type="InterPro" id="IPR014039">
    <property type="entry name" value="Transl_elong_EFTs/EF1B_dimer"/>
</dbReference>
<comment type="subcellular location">
    <subcellularLocation>
        <location evidence="6 8">Cytoplasm</location>
    </subcellularLocation>
</comment>
<evidence type="ECO:0000256" key="3">
    <source>
        <dbReference type="ARBA" id="ARBA00022490"/>
    </source>
</evidence>
<dbReference type="InterPro" id="IPR001816">
    <property type="entry name" value="Transl_elong_EFTs/EF1B"/>
</dbReference>
<dbReference type="InterPro" id="IPR009060">
    <property type="entry name" value="UBA-like_sf"/>
</dbReference>
<protein>
    <recommendedName>
        <fullName evidence="2 6">Elongation factor Ts</fullName>
        <shortName evidence="6">EF-Ts</shortName>
    </recommendedName>
</protein>